<gene>
    <name evidence="3" type="ORF">PDIGIT_LOCUS6930</name>
</gene>
<feature type="region of interest" description="Disordered" evidence="2">
    <location>
        <begin position="40"/>
        <end position="75"/>
    </location>
</feature>
<organism evidence="3 4">
    <name type="scientific">Periconia digitata</name>
    <dbReference type="NCBI Taxonomy" id="1303443"/>
    <lineage>
        <taxon>Eukaryota</taxon>
        <taxon>Fungi</taxon>
        <taxon>Dikarya</taxon>
        <taxon>Ascomycota</taxon>
        <taxon>Pezizomycotina</taxon>
        <taxon>Dothideomycetes</taxon>
        <taxon>Pleosporomycetidae</taxon>
        <taxon>Pleosporales</taxon>
        <taxon>Massarineae</taxon>
        <taxon>Periconiaceae</taxon>
        <taxon>Periconia</taxon>
    </lineage>
</organism>
<sequence>MSPYQHIFSANAVLNVWRNLRNTRDPNDLFLTVQYHPDDIRGPRDTPRKFGKSNVVETKSDETGRRGTVDGRGAPDGRSIGFVVPWRSMQAQKKELKEKEKELAEALVVLAGEVSYADLPPALQASFTQNPLVQVRHLAAGLSRQMSKIEIQMADNAPFAQGKNLYTGGELIRKFLSPIQTLFEQKPVPYRMIFELLMELKDLAYGGMTSCEKEVLEWELNNFSSFEDLDETMFRALTHLPSSEPSSPSRSSTARRLLRHRPSSLSTSAITTTSSPRFWLADTDESLYHLESLEATASAMTHLAIPVTDFLAKSTITLRRTLPRPTLNDHSMEKRRRTGRCAEYARCSKWAGTSWRQGGGCRRGCKNEDEDPEGLPSWHSSSRWFDERGTYMVGGGKGDVRGGKEVERLVEV</sequence>
<evidence type="ECO:0000256" key="1">
    <source>
        <dbReference type="SAM" id="Coils"/>
    </source>
</evidence>
<evidence type="ECO:0000256" key="2">
    <source>
        <dbReference type="SAM" id="MobiDB-lite"/>
    </source>
</evidence>
<dbReference type="OrthoDB" id="3886371at2759"/>
<feature type="compositionally biased region" description="Basic and acidic residues" evidence="2">
    <location>
        <begin position="58"/>
        <end position="75"/>
    </location>
</feature>
<name>A0A9W4UCL0_9PLEO</name>
<feature type="region of interest" description="Disordered" evidence="2">
    <location>
        <begin position="239"/>
        <end position="269"/>
    </location>
</feature>
<dbReference type="EMBL" id="CAOQHR010000004">
    <property type="protein sequence ID" value="CAI6333878.1"/>
    <property type="molecule type" value="Genomic_DNA"/>
</dbReference>
<feature type="coiled-coil region" evidence="1">
    <location>
        <begin position="86"/>
        <end position="113"/>
    </location>
</feature>
<comment type="caution">
    <text evidence="3">The sequence shown here is derived from an EMBL/GenBank/DDBJ whole genome shotgun (WGS) entry which is preliminary data.</text>
</comment>
<reference evidence="3" key="1">
    <citation type="submission" date="2023-01" db="EMBL/GenBank/DDBJ databases">
        <authorList>
            <person name="Van Ghelder C."/>
            <person name="Rancurel C."/>
        </authorList>
    </citation>
    <scope>NUCLEOTIDE SEQUENCE</scope>
    <source>
        <strain evidence="3">CNCM I-4278</strain>
    </source>
</reference>
<dbReference type="Proteomes" id="UP001152607">
    <property type="component" value="Unassembled WGS sequence"/>
</dbReference>
<protein>
    <submittedName>
        <fullName evidence="3">Uncharacterized protein</fullName>
    </submittedName>
</protein>
<keyword evidence="4" id="KW-1185">Reference proteome</keyword>
<evidence type="ECO:0000313" key="4">
    <source>
        <dbReference type="Proteomes" id="UP001152607"/>
    </source>
</evidence>
<dbReference type="AlphaFoldDB" id="A0A9W4UCL0"/>
<proteinExistence type="predicted"/>
<feature type="compositionally biased region" description="Low complexity" evidence="2">
    <location>
        <begin position="240"/>
        <end position="255"/>
    </location>
</feature>
<evidence type="ECO:0000313" key="3">
    <source>
        <dbReference type="EMBL" id="CAI6333878.1"/>
    </source>
</evidence>
<keyword evidence="1" id="KW-0175">Coiled coil</keyword>
<accession>A0A9W4UCL0</accession>